<comment type="caution">
    <text evidence="2">The sequence shown here is derived from an EMBL/GenBank/DDBJ whole genome shotgun (WGS) entry which is preliminary data.</text>
</comment>
<keyword evidence="1" id="KW-1133">Transmembrane helix</keyword>
<name>A0ABV8L7Y2_9NOCA</name>
<organism evidence="2 3">
    <name type="scientific">Nocardia rhizosphaerae</name>
    <dbReference type="NCBI Taxonomy" id="1691571"/>
    <lineage>
        <taxon>Bacteria</taxon>
        <taxon>Bacillati</taxon>
        <taxon>Actinomycetota</taxon>
        <taxon>Actinomycetes</taxon>
        <taxon>Mycobacteriales</taxon>
        <taxon>Nocardiaceae</taxon>
        <taxon>Nocardia</taxon>
    </lineage>
</organism>
<evidence type="ECO:0008006" key="4">
    <source>
        <dbReference type="Google" id="ProtNLM"/>
    </source>
</evidence>
<sequence length="87" mass="10041">MPRARWWILGSLLTLFFGEFLFSVLYFWPRNEILFTEGAAVHSAEVLRRTATEFENAHRGRLAMSAVTTVAACLGFLGAYREWVTRR</sequence>
<evidence type="ECO:0000313" key="3">
    <source>
        <dbReference type="Proteomes" id="UP001595767"/>
    </source>
</evidence>
<gene>
    <name evidence="2" type="ORF">ACFOW8_18340</name>
</gene>
<dbReference type="EMBL" id="JBHSBA010000007">
    <property type="protein sequence ID" value="MFC4126900.1"/>
    <property type="molecule type" value="Genomic_DNA"/>
</dbReference>
<feature type="transmembrane region" description="Helical" evidence="1">
    <location>
        <begin position="62"/>
        <end position="80"/>
    </location>
</feature>
<reference evidence="3" key="1">
    <citation type="journal article" date="2019" name="Int. J. Syst. Evol. Microbiol.">
        <title>The Global Catalogue of Microorganisms (GCM) 10K type strain sequencing project: providing services to taxonomists for standard genome sequencing and annotation.</title>
        <authorList>
            <consortium name="The Broad Institute Genomics Platform"/>
            <consortium name="The Broad Institute Genome Sequencing Center for Infectious Disease"/>
            <person name="Wu L."/>
            <person name="Ma J."/>
        </authorList>
    </citation>
    <scope>NUCLEOTIDE SEQUENCE [LARGE SCALE GENOMIC DNA]</scope>
    <source>
        <strain evidence="3">CGMCC 4.7204</strain>
    </source>
</reference>
<evidence type="ECO:0000313" key="2">
    <source>
        <dbReference type="EMBL" id="MFC4126900.1"/>
    </source>
</evidence>
<feature type="transmembrane region" description="Helical" evidence="1">
    <location>
        <begin position="7"/>
        <end position="28"/>
    </location>
</feature>
<keyword evidence="1" id="KW-0472">Membrane</keyword>
<protein>
    <recommendedName>
        <fullName evidence="4">DUF1772 domain-containing protein</fullName>
    </recommendedName>
</protein>
<dbReference type="RefSeq" id="WP_378551871.1">
    <property type="nucleotide sequence ID" value="NZ_JBHSBA010000007.1"/>
</dbReference>
<evidence type="ECO:0000256" key="1">
    <source>
        <dbReference type="SAM" id="Phobius"/>
    </source>
</evidence>
<keyword evidence="3" id="KW-1185">Reference proteome</keyword>
<keyword evidence="1" id="KW-0812">Transmembrane</keyword>
<accession>A0ABV8L7Y2</accession>
<dbReference type="Proteomes" id="UP001595767">
    <property type="component" value="Unassembled WGS sequence"/>
</dbReference>
<proteinExistence type="predicted"/>